<dbReference type="Proteomes" id="UP000887013">
    <property type="component" value="Unassembled WGS sequence"/>
</dbReference>
<sequence length="86" mass="9197">MAFTPKGIGSHEKGSNLISLEGNGKLYYSRTKREISPGFLPSKLPIKGSVVLGRALTKNPGPGCELEGFEGAQMVVLLFVTYQGNL</sequence>
<dbReference type="AlphaFoldDB" id="A0A8X6NFZ2"/>
<dbReference type="EMBL" id="BMAW01057835">
    <property type="protein sequence ID" value="GFT13135.1"/>
    <property type="molecule type" value="Genomic_DNA"/>
</dbReference>
<evidence type="ECO:0000313" key="2">
    <source>
        <dbReference type="Proteomes" id="UP000887013"/>
    </source>
</evidence>
<proteinExistence type="predicted"/>
<evidence type="ECO:0000313" key="1">
    <source>
        <dbReference type="EMBL" id="GFT13135.1"/>
    </source>
</evidence>
<name>A0A8X6NFZ2_NEPPI</name>
<accession>A0A8X6NFZ2</accession>
<keyword evidence="2" id="KW-1185">Reference proteome</keyword>
<organism evidence="1 2">
    <name type="scientific">Nephila pilipes</name>
    <name type="common">Giant wood spider</name>
    <name type="synonym">Nephila maculata</name>
    <dbReference type="NCBI Taxonomy" id="299642"/>
    <lineage>
        <taxon>Eukaryota</taxon>
        <taxon>Metazoa</taxon>
        <taxon>Ecdysozoa</taxon>
        <taxon>Arthropoda</taxon>
        <taxon>Chelicerata</taxon>
        <taxon>Arachnida</taxon>
        <taxon>Araneae</taxon>
        <taxon>Araneomorphae</taxon>
        <taxon>Entelegynae</taxon>
        <taxon>Araneoidea</taxon>
        <taxon>Nephilidae</taxon>
        <taxon>Nephila</taxon>
    </lineage>
</organism>
<protein>
    <submittedName>
        <fullName evidence="1">Uncharacterized protein</fullName>
    </submittedName>
</protein>
<dbReference type="OrthoDB" id="10271867at2759"/>
<reference evidence="1" key="1">
    <citation type="submission" date="2020-08" db="EMBL/GenBank/DDBJ databases">
        <title>Multicomponent nature underlies the extraordinary mechanical properties of spider dragline silk.</title>
        <authorList>
            <person name="Kono N."/>
            <person name="Nakamura H."/>
            <person name="Mori M."/>
            <person name="Yoshida Y."/>
            <person name="Ohtoshi R."/>
            <person name="Malay A.D."/>
            <person name="Moran D.A.P."/>
            <person name="Tomita M."/>
            <person name="Numata K."/>
            <person name="Arakawa K."/>
        </authorList>
    </citation>
    <scope>NUCLEOTIDE SEQUENCE</scope>
</reference>
<gene>
    <name evidence="1" type="ORF">NPIL_200901</name>
</gene>
<comment type="caution">
    <text evidence="1">The sequence shown here is derived from an EMBL/GenBank/DDBJ whole genome shotgun (WGS) entry which is preliminary data.</text>
</comment>